<dbReference type="GO" id="GO:0019634">
    <property type="term" value="P:organic phosphonate metabolic process"/>
    <property type="evidence" value="ECO:0007669"/>
    <property type="project" value="InterPro"/>
</dbReference>
<evidence type="ECO:0000313" key="2">
    <source>
        <dbReference type="Proteomes" id="UP000244168"/>
    </source>
</evidence>
<dbReference type="Proteomes" id="UP000244168">
    <property type="component" value="Unassembled WGS sequence"/>
</dbReference>
<dbReference type="EMBL" id="QAOQ01000011">
    <property type="protein sequence ID" value="PTQ92659.1"/>
    <property type="molecule type" value="Genomic_DNA"/>
</dbReference>
<proteinExistence type="predicted"/>
<evidence type="ECO:0000313" key="1">
    <source>
        <dbReference type="EMBL" id="PTQ92659.1"/>
    </source>
</evidence>
<protein>
    <submittedName>
        <fullName evidence="1">Alpha-D-ribose 1-methylphosphonate 5-triphosphate synthase subunit PhnG</fullName>
    </submittedName>
</protein>
<name>A0A2T5J4S6_9SPHI</name>
<dbReference type="AlphaFoldDB" id="A0A2T5J4S6"/>
<keyword evidence="2" id="KW-1185">Reference proteome</keyword>
<sequence length="145" mass="16283">MTKKLNMPEQDYILCECALAPLEQLVTALEGSVEIAMLKEPAICMVMIKAEDSVEFQPFYLGEALATECEMLVNGMRGIGVCLGDEPVRSYCIAFMDAYTQMPGADMPRVNQFLTEQADAIERAVKLENELIMRTKVDFKLMEQD</sequence>
<dbReference type="InterPro" id="IPR009609">
    <property type="entry name" value="Phosphonate_metab_PhnG"/>
</dbReference>
<dbReference type="Pfam" id="PF06754">
    <property type="entry name" value="PhnG"/>
    <property type="match status" value="1"/>
</dbReference>
<accession>A0A2T5J4S6</accession>
<dbReference type="GO" id="GO:0015716">
    <property type="term" value="P:organic phosphonate transport"/>
    <property type="evidence" value="ECO:0007669"/>
    <property type="project" value="InterPro"/>
</dbReference>
<reference evidence="1 2" key="1">
    <citation type="submission" date="2018-04" db="EMBL/GenBank/DDBJ databases">
        <title>Genomic Encyclopedia of Archaeal and Bacterial Type Strains, Phase II (KMG-II): from individual species to whole genera.</title>
        <authorList>
            <person name="Goeker M."/>
        </authorList>
    </citation>
    <scope>NUCLEOTIDE SEQUENCE [LARGE SCALE GENOMIC DNA]</scope>
    <source>
        <strain evidence="1 2">DSM 26809</strain>
    </source>
</reference>
<gene>
    <name evidence="1" type="ORF">C8P68_11136</name>
</gene>
<organism evidence="1 2">
    <name type="scientific">Mucilaginibacter yixingensis</name>
    <dbReference type="NCBI Taxonomy" id="1295612"/>
    <lineage>
        <taxon>Bacteria</taxon>
        <taxon>Pseudomonadati</taxon>
        <taxon>Bacteroidota</taxon>
        <taxon>Sphingobacteriia</taxon>
        <taxon>Sphingobacteriales</taxon>
        <taxon>Sphingobacteriaceae</taxon>
        <taxon>Mucilaginibacter</taxon>
    </lineage>
</organism>
<comment type="caution">
    <text evidence="1">The sequence shown here is derived from an EMBL/GenBank/DDBJ whole genome shotgun (WGS) entry which is preliminary data.</text>
</comment>